<accession>A0A381NJS8</accession>
<proteinExistence type="predicted"/>
<gene>
    <name evidence="2" type="ORF">METZ01_LOCUS6627</name>
</gene>
<dbReference type="InterPro" id="IPR013216">
    <property type="entry name" value="Methyltransf_11"/>
</dbReference>
<dbReference type="GO" id="GO:0010420">
    <property type="term" value="F:polyprenyldihydroxybenzoate methyltransferase activity"/>
    <property type="evidence" value="ECO:0007669"/>
    <property type="project" value="TreeGrafter"/>
</dbReference>
<reference evidence="2" key="1">
    <citation type="submission" date="2018-05" db="EMBL/GenBank/DDBJ databases">
        <authorList>
            <person name="Lanie J.A."/>
            <person name="Ng W.-L."/>
            <person name="Kazmierczak K.M."/>
            <person name="Andrzejewski T.M."/>
            <person name="Davidsen T.M."/>
            <person name="Wayne K.J."/>
            <person name="Tettelin H."/>
            <person name="Glass J.I."/>
            <person name="Rusch D."/>
            <person name="Podicherti R."/>
            <person name="Tsui H.-C.T."/>
            <person name="Winkler M.E."/>
        </authorList>
    </citation>
    <scope>NUCLEOTIDE SEQUENCE</scope>
</reference>
<dbReference type="AlphaFoldDB" id="A0A381NJS8"/>
<protein>
    <recommendedName>
        <fullName evidence="1">Methyltransferase type 11 domain-containing protein</fullName>
    </recommendedName>
</protein>
<name>A0A381NJS8_9ZZZZ</name>
<evidence type="ECO:0000259" key="1">
    <source>
        <dbReference type="Pfam" id="PF08241"/>
    </source>
</evidence>
<sequence>MPEQNQNRVQWVYSSRNNSELTKRYDEWSKDYDKDLTEDFGWTAPKTAADFLAKHIGPGSFVLDAGAGTGLVGVALATHGFQNLTGMDMSRGMLEQADRKGVYTQLDQMTLGEPLDYDSAVFDAVISVGVMTLGHATPESFDELVRITKPNGYIVFTIRTDVYLNNGFKEKQEEMVTKNFWKVIEVSEEFRPLPVGEPDVMHQVWVYQVLDY</sequence>
<dbReference type="Pfam" id="PF08241">
    <property type="entry name" value="Methyltransf_11"/>
    <property type="match status" value="1"/>
</dbReference>
<feature type="domain" description="Methyltransferase type 11" evidence="1">
    <location>
        <begin position="63"/>
        <end position="156"/>
    </location>
</feature>
<dbReference type="InterPro" id="IPR029063">
    <property type="entry name" value="SAM-dependent_MTases_sf"/>
</dbReference>
<dbReference type="PANTHER" id="PTHR43464:SF23">
    <property type="entry name" value="JUVENILE HORMONE ACID O-METHYLTRANSFERASE"/>
    <property type="match status" value="1"/>
</dbReference>
<dbReference type="CDD" id="cd02440">
    <property type="entry name" value="AdoMet_MTases"/>
    <property type="match status" value="1"/>
</dbReference>
<dbReference type="Gene3D" id="3.40.50.150">
    <property type="entry name" value="Vaccinia Virus protein VP39"/>
    <property type="match status" value="1"/>
</dbReference>
<evidence type="ECO:0000313" key="2">
    <source>
        <dbReference type="EMBL" id="SUZ53773.1"/>
    </source>
</evidence>
<dbReference type="PANTHER" id="PTHR43464">
    <property type="entry name" value="METHYLTRANSFERASE"/>
    <property type="match status" value="1"/>
</dbReference>
<organism evidence="2">
    <name type="scientific">marine metagenome</name>
    <dbReference type="NCBI Taxonomy" id="408172"/>
    <lineage>
        <taxon>unclassified sequences</taxon>
        <taxon>metagenomes</taxon>
        <taxon>ecological metagenomes</taxon>
    </lineage>
</organism>
<dbReference type="SUPFAM" id="SSF53335">
    <property type="entry name" value="S-adenosyl-L-methionine-dependent methyltransferases"/>
    <property type="match status" value="1"/>
</dbReference>
<dbReference type="EMBL" id="UINC01000348">
    <property type="protein sequence ID" value="SUZ53773.1"/>
    <property type="molecule type" value="Genomic_DNA"/>
</dbReference>